<evidence type="ECO:0008006" key="3">
    <source>
        <dbReference type="Google" id="ProtNLM"/>
    </source>
</evidence>
<dbReference type="InterPro" id="IPR020022">
    <property type="entry name" value="N-acetyl_sugar_amidoTrfase"/>
</dbReference>
<evidence type="ECO:0000313" key="2">
    <source>
        <dbReference type="Proteomes" id="UP000094056"/>
    </source>
</evidence>
<sequence>MNYCKRCLYPANHPLQITFDEQGVCSGCRVHEEKDILDWCERENKLRGILNSFRSTSGKIFDCVIPVSGARDSYYIVHMVKNAFNMNPLLVSYNKHYNTKRGIRNLAYLRTLFDCDIIMKTVSPSVVKKVTRATVRAMGSIYWHCIAGSTALPVQVATKFKIPLVIWGVHQGCDQVGMFSHLDEVEMTRKYRKEHDLMGFEAKDLLESCSELTERDIEPYRYPHDKDIEAVGVRGLYLSNYIRWDSKSQHEHMMKLYKYESADQQRTFDFYNDVDCFHYSGLHDYIKYLKYGYGKVTDHACREIRLKRLSREQGIGLVRKFVDKKPIDTPLFLEWIDTEENELFGFIDRFRDEQIWQRKENGSWELKDSILNHISDTGVEAVRLPVNETCEFFISPLRDETVSEDNYVLVARGYVGV</sequence>
<reference evidence="1 2" key="1">
    <citation type="submission" date="2016-07" db="EMBL/GenBank/DDBJ databases">
        <title>Draft genome of Scalindua rubra, obtained from a brine-seawater interface in the Red Sea, sheds light on salt adaptation in anammox bacteria.</title>
        <authorList>
            <person name="Speth D.R."/>
            <person name="Lagkouvardos I."/>
            <person name="Wang Y."/>
            <person name="Qian P.-Y."/>
            <person name="Dutilh B.E."/>
            <person name="Jetten M.S."/>
        </authorList>
    </citation>
    <scope>NUCLEOTIDE SEQUENCE [LARGE SCALE GENOMIC DNA]</scope>
    <source>
        <strain evidence="1">BSI-1</strain>
    </source>
</reference>
<evidence type="ECO:0000313" key="1">
    <source>
        <dbReference type="EMBL" id="ODS33750.1"/>
    </source>
</evidence>
<accession>A0A1E3XDT9</accession>
<dbReference type="EMBL" id="MAYW01000020">
    <property type="protein sequence ID" value="ODS33750.1"/>
    <property type="molecule type" value="Genomic_DNA"/>
</dbReference>
<dbReference type="NCBIfam" id="TIGR03573">
    <property type="entry name" value="WbuX"/>
    <property type="match status" value="1"/>
</dbReference>
<gene>
    <name evidence="1" type="ORF">SCARUB_01107</name>
</gene>
<dbReference type="SUPFAM" id="SSF52402">
    <property type="entry name" value="Adenine nucleotide alpha hydrolases-like"/>
    <property type="match status" value="1"/>
</dbReference>
<proteinExistence type="predicted"/>
<protein>
    <recommendedName>
        <fullName evidence="3">LPS biosynthesis protein</fullName>
    </recommendedName>
</protein>
<dbReference type="PATRIC" id="fig|1872076.5.peg.1273"/>
<dbReference type="AlphaFoldDB" id="A0A1E3XDT9"/>
<dbReference type="Proteomes" id="UP000094056">
    <property type="component" value="Unassembled WGS sequence"/>
</dbReference>
<comment type="caution">
    <text evidence="1">The sequence shown here is derived from an EMBL/GenBank/DDBJ whole genome shotgun (WGS) entry which is preliminary data.</text>
</comment>
<name>A0A1E3XDT9_9BACT</name>
<organism evidence="1 2">
    <name type="scientific">Candidatus Scalindua rubra</name>
    <dbReference type="NCBI Taxonomy" id="1872076"/>
    <lineage>
        <taxon>Bacteria</taxon>
        <taxon>Pseudomonadati</taxon>
        <taxon>Planctomycetota</taxon>
        <taxon>Candidatus Brocadiia</taxon>
        <taxon>Candidatus Brocadiales</taxon>
        <taxon>Candidatus Scalinduaceae</taxon>
        <taxon>Candidatus Scalindua</taxon>
    </lineage>
</organism>